<dbReference type="InterPro" id="IPR011009">
    <property type="entry name" value="Kinase-like_dom_sf"/>
</dbReference>
<evidence type="ECO:0000256" key="7">
    <source>
        <dbReference type="ARBA" id="ARBA00022729"/>
    </source>
</evidence>
<dbReference type="Pfam" id="PF00069">
    <property type="entry name" value="Pkinase"/>
    <property type="match status" value="1"/>
</dbReference>
<evidence type="ECO:0000313" key="14">
    <source>
        <dbReference type="EnsemblMetazoa" id="PPA15180.1"/>
    </source>
</evidence>
<evidence type="ECO:0000256" key="13">
    <source>
        <dbReference type="ARBA" id="ARBA00023170"/>
    </source>
</evidence>
<evidence type="ECO:0000256" key="8">
    <source>
        <dbReference type="ARBA" id="ARBA00022741"/>
    </source>
</evidence>
<organism evidence="14 15">
    <name type="scientific">Pristionchus pacificus</name>
    <name type="common">Parasitic nematode worm</name>
    <dbReference type="NCBI Taxonomy" id="54126"/>
    <lineage>
        <taxon>Eukaryota</taxon>
        <taxon>Metazoa</taxon>
        <taxon>Ecdysozoa</taxon>
        <taxon>Nematoda</taxon>
        <taxon>Chromadorea</taxon>
        <taxon>Rhabditida</taxon>
        <taxon>Rhabditina</taxon>
        <taxon>Diplogasteromorpha</taxon>
        <taxon>Diplogasteroidea</taxon>
        <taxon>Neodiplogasteridae</taxon>
        <taxon>Pristionchus</taxon>
    </lineage>
</organism>
<dbReference type="GO" id="GO:0005524">
    <property type="term" value="F:ATP binding"/>
    <property type="evidence" value="ECO:0007669"/>
    <property type="project" value="UniProtKB-KW"/>
</dbReference>
<name>A0A2A6B9Z5_PRIPA</name>
<dbReference type="GO" id="GO:0017002">
    <property type="term" value="F:activin receptor activity"/>
    <property type="evidence" value="ECO:0000318"/>
    <property type="project" value="GO_Central"/>
</dbReference>
<dbReference type="GO" id="GO:0048179">
    <property type="term" value="C:activin receptor complex"/>
    <property type="evidence" value="ECO:0000318"/>
    <property type="project" value="GO_Central"/>
</dbReference>
<dbReference type="EC" id="2.7.11.30" evidence="3"/>
<reference evidence="15" key="1">
    <citation type="journal article" date="2008" name="Nat. Genet.">
        <title>The Pristionchus pacificus genome provides a unique perspective on nematode lifestyle and parasitism.</title>
        <authorList>
            <person name="Dieterich C."/>
            <person name="Clifton S.W."/>
            <person name="Schuster L.N."/>
            <person name="Chinwalla A."/>
            <person name="Delehaunty K."/>
            <person name="Dinkelacker I."/>
            <person name="Fulton L."/>
            <person name="Fulton R."/>
            <person name="Godfrey J."/>
            <person name="Minx P."/>
            <person name="Mitreva M."/>
            <person name="Roeseler W."/>
            <person name="Tian H."/>
            <person name="Witte H."/>
            <person name="Yang S.P."/>
            <person name="Wilson R.K."/>
            <person name="Sommer R.J."/>
        </authorList>
    </citation>
    <scope>NUCLEOTIDE SEQUENCE [LARGE SCALE GENOMIC DNA]</scope>
    <source>
        <strain evidence="15">PS312</strain>
    </source>
</reference>
<evidence type="ECO:0000256" key="10">
    <source>
        <dbReference type="ARBA" id="ARBA00022840"/>
    </source>
</evidence>
<evidence type="ECO:0000313" key="15">
    <source>
        <dbReference type="Proteomes" id="UP000005239"/>
    </source>
</evidence>
<evidence type="ECO:0000256" key="3">
    <source>
        <dbReference type="ARBA" id="ARBA00012401"/>
    </source>
</evidence>
<evidence type="ECO:0000256" key="1">
    <source>
        <dbReference type="ARBA" id="ARBA00004479"/>
    </source>
</evidence>
<sequence length="623" mass="70156">MALGSYRPSLVLVFRSLVLLSLLSTSASQYDQFRRRMGTLGKNYNLKKGVPYIQCEAWNSKTPEVNVTTIDCPWSTTGSEFIYRNLGCMKVYKFKNFNKFAGNDTLFDTNVPPEEFELISSGCWQAGDVQMTQCQDENDCIAVIHEDKKATMGKETIGTAFCCCTTHNCNVEVTFRFVRGNSTPDFDALIHGPADPFATTTAASLLALPSAGAVASSHLWVWPTVLIGLALIVLVLAGLVWLHRSRFVRRWLFGDTKVYEQKPNNEDESAVALVTMENGKKRNNLKEGLVIGETILADGKMGKVQMGTYTDPDTGKERIVAVKTVKDQKSFLLEEAVYRVCANSHSSMVQFFGTNYEPEINYYYVVMEHVETGSLEEYLKTTQFTPMEALHMITSLMDGLAFLHGPANLPGGGYKSAVVHRDIKSRNILVRADRTAVIIDFGLAMICEGNRPYGRTYQVGTHRYMSPELLASIANCNLEGLKMVDVYAAALIMWEILNRTLIDEEDEILPAQLPYTVEIDEEIETQRLNFEKKPGWNPREEYRQKPIIYYLKDIVHRDNRRPVLRERLKQNPITKEILRSLTDMWDFEVEGRISAACAHARLTKLTKDAIAGTIPAPGQYGYS</sequence>
<protein>
    <recommendedName>
        <fullName evidence="3">receptor protein serine/threonine kinase</fullName>
        <ecNumber evidence="3">2.7.11.30</ecNumber>
    </recommendedName>
</protein>
<evidence type="ECO:0000256" key="11">
    <source>
        <dbReference type="ARBA" id="ARBA00022989"/>
    </source>
</evidence>
<keyword evidence="13" id="KW-0675">Receptor</keyword>
<dbReference type="InterPro" id="IPR045860">
    <property type="entry name" value="Snake_toxin-like_sf"/>
</dbReference>
<dbReference type="InterPro" id="IPR008271">
    <property type="entry name" value="Ser/Thr_kinase_AS"/>
</dbReference>
<dbReference type="PANTHER" id="PTHR23255">
    <property type="entry name" value="TRANSFORMING GROWTH FACTOR-BETA RECEPTOR TYPE I AND II"/>
    <property type="match status" value="1"/>
</dbReference>
<dbReference type="PROSITE" id="PS00108">
    <property type="entry name" value="PROTEIN_KINASE_ST"/>
    <property type="match status" value="1"/>
</dbReference>
<keyword evidence="15" id="KW-1185">Reference proteome</keyword>
<dbReference type="PROSITE" id="PS50011">
    <property type="entry name" value="PROTEIN_KINASE_DOM"/>
    <property type="match status" value="1"/>
</dbReference>
<dbReference type="PANTHER" id="PTHR23255:SF98">
    <property type="entry name" value="SERINE_THREONINE-PROTEIN KINASE RECEPTOR"/>
    <property type="match status" value="1"/>
</dbReference>
<proteinExistence type="inferred from homology"/>
<dbReference type="Gene3D" id="3.30.200.20">
    <property type="entry name" value="Phosphorylase Kinase, domain 1"/>
    <property type="match status" value="1"/>
</dbReference>
<dbReference type="InterPro" id="IPR000719">
    <property type="entry name" value="Prot_kinase_dom"/>
</dbReference>
<dbReference type="OrthoDB" id="547665at2759"/>
<reference evidence="14" key="2">
    <citation type="submission" date="2022-06" db="UniProtKB">
        <authorList>
            <consortium name="EnsemblMetazoa"/>
        </authorList>
    </citation>
    <scope>IDENTIFICATION</scope>
    <source>
        <strain evidence="14">PS312</strain>
    </source>
</reference>
<accession>A0A8R1YFR2</accession>
<keyword evidence="6" id="KW-0812">Transmembrane</keyword>
<dbReference type="GO" id="GO:0048185">
    <property type="term" value="F:activin binding"/>
    <property type="evidence" value="ECO:0000318"/>
    <property type="project" value="GO_Central"/>
</dbReference>
<evidence type="ECO:0000256" key="6">
    <source>
        <dbReference type="ARBA" id="ARBA00022692"/>
    </source>
</evidence>
<keyword evidence="5" id="KW-0808">Transferase</keyword>
<keyword evidence="7" id="KW-0732">Signal</keyword>
<dbReference type="Gene3D" id="2.10.60.10">
    <property type="entry name" value="CD59"/>
    <property type="match status" value="1"/>
</dbReference>
<accession>A0A2A6B9Z5</accession>
<comment type="subcellular location">
    <subcellularLocation>
        <location evidence="1">Membrane</location>
        <topology evidence="1">Single-pass type I membrane protein</topology>
    </subcellularLocation>
</comment>
<keyword evidence="12" id="KW-0472">Membrane</keyword>
<evidence type="ECO:0000256" key="9">
    <source>
        <dbReference type="ARBA" id="ARBA00022777"/>
    </source>
</evidence>
<dbReference type="SUPFAM" id="SSF57302">
    <property type="entry name" value="Snake toxin-like"/>
    <property type="match status" value="1"/>
</dbReference>
<dbReference type="GO" id="GO:0007389">
    <property type="term" value="P:pattern specification process"/>
    <property type="evidence" value="ECO:0000318"/>
    <property type="project" value="GO_Central"/>
</dbReference>
<dbReference type="GO" id="GO:0005886">
    <property type="term" value="C:plasma membrane"/>
    <property type="evidence" value="ECO:0000318"/>
    <property type="project" value="GO_Central"/>
</dbReference>
<dbReference type="SMART" id="SM00220">
    <property type="entry name" value="S_TKc"/>
    <property type="match status" value="1"/>
</dbReference>
<evidence type="ECO:0000256" key="5">
    <source>
        <dbReference type="ARBA" id="ARBA00022679"/>
    </source>
</evidence>
<dbReference type="SUPFAM" id="SSF56112">
    <property type="entry name" value="Protein kinase-like (PK-like)"/>
    <property type="match status" value="1"/>
</dbReference>
<keyword evidence="10" id="KW-0067">ATP-binding</keyword>
<dbReference type="AlphaFoldDB" id="A0A2A6B9Z5"/>
<keyword evidence="8" id="KW-0547">Nucleotide-binding</keyword>
<keyword evidence="4" id="KW-0723">Serine/threonine-protein kinase</keyword>
<keyword evidence="11" id="KW-1133">Transmembrane helix</keyword>
<dbReference type="Proteomes" id="UP000005239">
    <property type="component" value="Unassembled WGS sequence"/>
</dbReference>
<gene>
    <name evidence="14" type="primary">WBGene00104734</name>
</gene>
<dbReference type="Gene3D" id="1.10.510.10">
    <property type="entry name" value="Transferase(Phosphotransferase) domain 1"/>
    <property type="match status" value="1"/>
</dbReference>
<evidence type="ECO:0000256" key="12">
    <source>
        <dbReference type="ARBA" id="ARBA00023136"/>
    </source>
</evidence>
<evidence type="ECO:0000256" key="2">
    <source>
        <dbReference type="ARBA" id="ARBA00009605"/>
    </source>
</evidence>
<dbReference type="InterPro" id="IPR000333">
    <property type="entry name" value="TGFB_receptor"/>
</dbReference>
<keyword evidence="9" id="KW-0418">Kinase</keyword>
<comment type="similarity">
    <text evidence="2">Belongs to the protein kinase superfamily. TKL Ser/Thr protein kinase family. TGFB receptor subfamily.</text>
</comment>
<evidence type="ECO:0000256" key="4">
    <source>
        <dbReference type="ARBA" id="ARBA00022527"/>
    </source>
</evidence>
<dbReference type="GO" id="GO:0032924">
    <property type="term" value="P:activin receptor signaling pathway"/>
    <property type="evidence" value="ECO:0000318"/>
    <property type="project" value="GO_Central"/>
</dbReference>
<dbReference type="GO" id="GO:0071363">
    <property type="term" value="P:cellular response to growth factor stimulus"/>
    <property type="evidence" value="ECO:0000318"/>
    <property type="project" value="GO_Central"/>
</dbReference>
<dbReference type="EnsemblMetazoa" id="PPA15180.1">
    <property type="protein sequence ID" value="PPA15180.1"/>
    <property type="gene ID" value="WBGene00104734"/>
</dbReference>